<keyword evidence="8" id="KW-1185">Reference proteome</keyword>
<dbReference type="InterPro" id="IPR016024">
    <property type="entry name" value="ARM-type_fold"/>
</dbReference>
<dbReference type="Gene3D" id="1.25.10.10">
    <property type="entry name" value="Leucine-rich Repeat Variant"/>
    <property type="match status" value="1"/>
</dbReference>
<dbReference type="PANTHER" id="PTHR12663:SF0">
    <property type="entry name" value="PRECOCIOUS DISSOCIATION OF SISTERS 5, ISOFORM A"/>
    <property type="match status" value="1"/>
</dbReference>
<evidence type="ECO:0000313" key="7">
    <source>
        <dbReference type="EMBL" id="OMJ66558.1"/>
    </source>
</evidence>
<sequence length="1055" mass="121000">MEFLSGNLSEQDLSTQELKTKLKNLNKILAGFNNLTSLSKSQDGEFKNFILDLLTICKNQDSEIKLLVCCCFVDTLRIVAPVEILSANQIKKIMNLICESLEYLNEPGESTFPQILHVLRILADTSSLILVVRSNNISVLIKFIEKALSEVAENCGHTAEMLLAENFRVILEEMNEISDSCIIPILRCLDKVYKNKAKFRICYSVFAKCNSHVRNFISNYMTTLFIENSNNKTVKKTLFAEKYYIAYIIYNIKHDYLIGVLCSISELMKNKNSTKLLKMVSKIASCKKTSLYNTNSHLFNEFLKHFNSPDEEIRILLITFTEKFIINNREVSDIISKLIKLTEKKLSDPNEKVRIKTIITLSHISILINLKESLILSLCERLQDIKKSIRKLTLEELSKVYKIKCSNTYAIENLKDSVYSHIIDHIVLLFTSSEPDEQNYIVNALEDIAIDINLTTVQRVKSFCCMVEDLSDKGKEELEKILICKKYWGDLLMNFLSNEINPESVENFSGVMKLGFMQMGHRAQKCSSGPVYDVLSDADLYHKLKIMCGNSSYEEKSSMLNDVKGYIENTKPNLAEGFSQIKSRCLNFFITIDQIPLVLQNFQVLSLIGRCFPNYVIDHMSQILSFVTIESAKIPILKLLQKIQVRIFPFHTAVEEFLDEIFNSGTIEQLEQAAKVIKNMDENYAEKLYKNSLESNDKSLDAILSFLLKLKKLGKFFPEIGEKYKFKIKKLACDILEDKTSSIEFRVLSVGIIKNLIKYIGAFREGLFKYLRKLCVNMRRFFEKRVKANIDECLESIDYQVYLRKVVCKAKLSILAHPDCKLLLTHDSLTCLSLFSQSPIYSDYLAELLYNNLYKKSTMLPPLLSILGLLLPSNNKKCKDTLTQVLRKMKIRAEEQDSPDNKLKLMPEAYLPYLLFTLSRIKATDKTIGAVITGYLKCLLSSHNNIDVGYLLFVSNQLKKFKTLGKEVKTDIVVLPDKNADLEKICSDFVSFLIKNNADKEIGPEPVKVLIPTTYFEKQDRSKFNSEYKSLNDDNKSGLKRKVVETSPKYRNKKL</sequence>
<name>A0A1R2APU3_9CILI</name>
<dbReference type="PANTHER" id="PTHR12663">
    <property type="entry name" value="ANDROGEN INDUCED INHIBITOR OF PROLIFERATION AS3 / PDS5-RELATED"/>
    <property type="match status" value="1"/>
</dbReference>
<dbReference type="InterPro" id="IPR011989">
    <property type="entry name" value="ARM-like"/>
</dbReference>
<organism evidence="7 8">
    <name type="scientific">Stentor coeruleus</name>
    <dbReference type="NCBI Taxonomy" id="5963"/>
    <lineage>
        <taxon>Eukaryota</taxon>
        <taxon>Sar</taxon>
        <taxon>Alveolata</taxon>
        <taxon>Ciliophora</taxon>
        <taxon>Postciliodesmatophora</taxon>
        <taxon>Heterotrichea</taxon>
        <taxon>Heterotrichida</taxon>
        <taxon>Stentoridae</taxon>
        <taxon>Stentor</taxon>
    </lineage>
</organism>
<accession>A0A1R2APU3</accession>
<dbReference type="GO" id="GO:0006281">
    <property type="term" value="P:DNA repair"/>
    <property type="evidence" value="ECO:0007669"/>
    <property type="project" value="TreeGrafter"/>
</dbReference>
<gene>
    <name evidence="7" type="ORF">SteCoe_36555</name>
</gene>
<dbReference type="GO" id="GO:0051301">
    <property type="term" value="P:cell division"/>
    <property type="evidence" value="ECO:0007669"/>
    <property type="project" value="UniProtKB-KW"/>
</dbReference>
<evidence type="ECO:0000313" key="8">
    <source>
        <dbReference type="Proteomes" id="UP000187209"/>
    </source>
</evidence>
<evidence type="ECO:0000256" key="5">
    <source>
        <dbReference type="ARBA" id="ARBA00023306"/>
    </source>
</evidence>
<evidence type="ECO:0000256" key="4">
    <source>
        <dbReference type="ARBA" id="ARBA00023242"/>
    </source>
</evidence>
<keyword evidence="3" id="KW-0498">Mitosis</keyword>
<proteinExistence type="predicted"/>
<dbReference type="SUPFAM" id="SSF48371">
    <property type="entry name" value="ARM repeat"/>
    <property type="match status" value="1"/>
</dbReference>
<comment type="caution">
    <text evidence="7">The sequence shown here is derived from an EMBL/GenBank/DDBJ whole genome shotgun (WGS) entry which is preliminary data.</text>
</comment>
<dbReference type="EMBL" id="MPUH01001688">
    <property type="protein sequence ID" value="OMJ66558.1"/>
    <property type="molecule type" value="Genomic_DNA"/>
</dbReference>
<evidence type="ECO:0000256" key="1">
    <source>
        <dbReference type="ARBA" id="ARBA00004123"/>
    </source>
</evidence>
<dbReference type="GO" id="GO:0005634">
    <property type="term" value="C:nucleus"/>
    <property type="evidence" value="ECO:0007669"/>
    <property type="project" value="UniProtKB-SubCell"/>
</dbReference>
<evidence type="ECO:0008006" key="9">
    <source>
        <dbReference type="Google" id="ProtNLM"/>
    </source>
</evidence>
<protein>
    <recommendedName>
        <fullName evidence="9">Sister chromatid cohesion protein</fullName>
    </recommendedName>
</protein>
<evidence type="ECO:0000256" key="6">
    <source>
        <dbReference type="SAM" id="MobiDB-lite"/>
    </source>
</evidence>
<dbReference type="Pfam" id="PF20168">
    <property type="entry name" value="PDS5"/>
    <property type="match status" value="1"/>
</dbReference>
<keyword evidence="4" id="KW-0539">Nucleus</keyword>
<keyword evidence="2" id="KW-0132">Cell division</keyword>
<evidence type="ECO:0000256" key="2">
    <source>
        <dbReference type="ARBA" id="ARBA00022618"/>
    </source>
</evidence>
<dbReference type="InterPro" id="IPR039776">
    <property type="entry name" value="Pds5"/>
</dbReference>
<reference evidence="7 8" key="1">
    <citation type="submission" date="2016-11" db="EMBL/GenBank/DDBJ databases">
        <title>The macronuclear genome of Stentor coeruleus: a giant cell with tiny introns.</title>
        <authorList>
            <person name="Slabodnick M."/>
            <person name="Ruby J.G."/>
            <person name="Reiff S.B."/>
            <person name="Swart E.C."/>
            <person name="Gosai S."/>
            <person name="Prabakaran S."/>
            <person name="Witkowska E."/>
            <person name="Larue G.E."/>
            <person name="Fisher S."/>
            <person name="Freeman R.M."/>
            <person name="Gunawardena J."/>
            <person name="Chu W."/>
            <person name="Stover N.A."/>
            <person name="Gregory B.D."/>
            <person name="Nowacki M."/>
            <person name="Derisi J."/>
            <person name="Roy S.W."/>
            <person name="Marshall W.F."/>
            <person name="Sood P."/>
        </authorList>
    </citation>
    <scope>NUCLEOTIDE SEQUENCE [LARGE SCALE GENOMIC DNA]</scope>
    <source>
        <strain evidence="7">WM001</strain>
    </source>
</reference>
<dbReference type="AlphaFoldDB" id="A0A1R2APU3"/>
<dbReference type="GO" id="GO:0007064">
    <property type="term" value="P:mitotic sister chromatid cohesion"/>
    <property type="evidence" value="ECO:0007669"/>
    <property type="project" value="InterPro"/>
</dbReference>
<feature type="region of interest" description="Disordered" evidence="6">
    <location>
        <begin position="1027"/>
        <end position="1055"/>
    </location>
</feature>
<dbReference type="GO" id="GO:0000785">
    <property type="term" value="C:chromatin"/>
    <property type="evidence" value="ECO:0007669"/>
    <property type="project" value="TreeGrafter"/>
</dbReference>
<dbReference type="Proteomes" id="UP000187209">
    <property type="component" value="Unassembled WGS sequence"/>
</dbReference>
<comment type="subcellular location">
    <subcellularLocation>
        <location evidence="1">Nucleus</location>
    </subcellularLocation>
</comment>
<evidence type="ECO:0000256" key="3">
    <source>
        <dbReference type="ARBA" id="ARBA00022776"/>
    </source>
</evidence>
<keyword evidence="5" id="KW-0131">Cell cycle</keyword>
<feature type="compositionally biased region" description="Basic and acidic residues" evidence="6">
    <location>
        <begin position="1027"/>
        <end position="1037"/>
    </location>
</feature>
<dbReference type="OrthoDB" id="200660at2759"/>